<evidence type="ECO:0000313" key="7">
    <source>
        <dbReference type="EMBL" id="CAA7599923.1"/>
    </source>
</evidence>
<dbReference type="PROSITE" id="PS51733">
    <property type="entry name" value="BPL_LPL_CATALYTIC"/>
    <property type="match status" value="1"/>
</dbReference>
<dbReference type="PANTHER" id="PTHR12835">
    <property type="entry name" value="BIOTIN PROTEIN LIGASE"/>
    <property type="match status" value="1"/>
</dbReference>
<dbReference type="InterPro" id="IPR008988">
    <property type="entry name" value="Transcriptional_repressor_C"/>
</dbReference>
<dbReference type="Proteomes" id="UP000836597">
    <property type="component" value="Chromosome"/>
</dbReference>
<evidence type="ECO:0000256" key="3">
    <source>
        <dbReference type="ARBA" id="ARBA00022840"/>
    </source>
</evidence>
<feature type="DNA-binding region" description="H-T-H motif" evidence="5">
    <location>
        <begin position="20"/>
        <end position="39"/>
    </location>
</feature>
<dbReference type="KEGG" id="aacx:DEACI_0557"/>
<feature type="binding site" evidence="5">
    <location>
        <begin position="91"/>
        <end position="93"/>
    </location>
    <ligand>
        <name>biotin</name>
        <dbReference type="ChEBI" id="CHEBI:57586"/>
    </ligand>
</feature>
<dbReference type="NCBIfam" id="TIGR00121">
    <property type="entry name" value="birA_ligase"/>
    <property type="match status" value="1"/>
</dbReference>
<reference evidence="7" key="2">
    <citation type="submission" date="2020-01" db="EMBL/GenBank/DDBJ databases">
        <authorList>
            <person name="Hornung B."/>
        </authorList>
    </citation>
    <scope>NUCLEOTIDE SEQUENCE</scope>
    <source>
        <strain evidence="7">PacBioINE</strain>
    </source>
</reference>
<dbReference type="InterPro" id="IPR036388">
    <property type="entry name" value="WH-like_DNA-bd_sf"/>
</dbReference>
<dbReference type="Gene3D" id="2.30.30.100">
    <property type="match status" value="1"/>
</dbReference>
<keyword evidence="1 5" id="KW-0436">Ligase</keyword>
<dbReference type="InterPro" id="IPR004408">
    <property type="entry name" value="Biotin_CoA_COase_ligase"/>
</dbReference>
<dbReference type="EMBL" id="CDGJ01000035">
    <property type="protein sequence ID" value="CEJ06863.1"/>
    <property type="molecule type" value="Genomic_DNA"/>
</dbReference>
<keyword evidence="4 5" id="KW-0092">Biotin</keyword>
<dbReference type="GO" id="GO:0003677">
    <property type="term" value="F:DNA binding"/>
    <property type="evidence" value="ECO:0007669"/>
    <property type="project" value="UniProtKB-UniRule"/>
</dbReference>
<dbReference type="Pfam" id="PF08279">
    <property type="entry name" value="HTH_11"/>
    <property type="match status" value="1"/>
</dbReference>
<evidence type="ECO:0000313" key="9">
    <source>
        <dbReference type="Proteomes" id="UP001071230"/>
    </source>
</evidence>
<dbReference type="Pfam" id="PF02237">
    <property type="entry name" value="BPL_C"/>
    <property type="match status" value="1"/>
</dbReference>
<dbReference type="InterPro" id="IPR003142">
    <property type="entry name" value="BPL_C"/>
</dbReference>
<keyword evidence="2 5" id="KW-0547">Nucleotide-binding</keyword>
<dbReference type="GO" id="GO:0005524">
    <property type="term" value="F:ATP binding"/>
    <property type="evidence" value="ECO:0007669"/>
    <property type="project" value="UniProtKB-UniRule"/>
</dbReference>
<dbReference type="CDD" id="cd16442">
    <property type="entry name" value="BPL"/>
    <property type="match status" value="1"/>
</dbReference>
<feature type="binding site" evidence="5">
    <location>
        <begin position="119"/>
        <end position="121"/>
    </location>
    <ligand>
        <name>biotin</name>
        <dbReference type="ChEBI" id="CHEBI:57586"/>
    </ligand>
</feature>
<organism evidence="7">
    <name type="scientific">Acididesulfobacillus acetoxydans</name>
    <dbReference type="NCBI Taxonomy" id="1561005"/>
    <lineage>
        <taxon>Bacteria</taxon>
        <taxon>Bacillati</taxon>
        <taxon>Bacillota</taxon>
        <taxon>Clostridia</taxon>
        <taxon>Eubacteriales</taxon>
        <taxon>Peptococcaceae</taxon>
        <taxon>Acididesulfobacillus</taxon>
    </lineage>
</organism>
<keyword evidence="5" id="KW-0804">Transcription</keyword>
<evidence type="ECO:0000256" key="5">
    <source>
        <dbReference type="HAMAP-Rule" id="MF_00978"/>
    </source>
</evidence>
<dbReference type="InterPro" id="IPR004143">
    <property type="entry name" value="BPL_LPL_catalytic"/>
</dbReference>
<evidence type="ECO:0000256" key="4">
    <source>
        <dbReference type="ARBA" id="ARBA00023267"/>
    </source>
</evidence>
<dbReference type="RefSeq" id="WP_240983674.1">
    <property type="nucleotide sequence ID" value="NZ_CDGJ01000035.1"/>
</dbReference>
<dbReference type="Pfam" id="PF03099">
    <property type="entry name" value="BPL_LplA_LipB"/>
    <property type="match status" value="1"/>
</dbReference>
<feature type="domain" description="BPL/LPL catalytic" evidence="6">
    <location>
        <begin position="68"/>
        <end position="256"/>
    </location>
</feature>
<keyword evidence="5" id="KW-0805">Transcription regulation</keyword>
<comment type="similarity">
    <text evidence="5">Belongs to the biotin--protein ligase family.</text>
</comment>
<keyword evidence="3 5" id="KW-0067">ATP-binding</keyword>
<dbReference type="SUPFAM" id="SSF50037">
    <property type="entry name" value="C-terminal domain of transcriptional repressors"/>
    <property type="match status" value="1"/>
</dbReference>
<comment type="catalytic activity">
    <reaction evidence="5">
        <text>biotin + L-lysyl-[protein] + ATP = N(6)-biotinyl-L-lysyl-[protein] + AMP + diphosphate + H(+)</text>
        <dbReference type="Rhea" id="RHEA:11756"/>
        <dbReference type="Rhea" id="RHEA-COMP:9752"/>
        <dbReference type="Rhea" id="RHEA-COMP:10505"/>
        <dbReference type="ChEBI" id="CHEBI:15378"/>
        <dbReference type="ChEBI" id="CHEBI:29969"/>
        <dbReference type="ChEBI" id="CHEBI:30616"/>
        <dbReference type="ChEBI" id="CHEBI:33019"/>
        <dbReference type="ChEBI" id="CHEBI:57586"/>
        <dbReference type="ChEBI" id="CHEBI:83144"/>
        <dbReference type="ChEBI" id="CHEBI:456215"/>
        <dbReference type="EC" id="6.3.4.15"/>
    </reaction>
</comment>
<dbReference type="SUPFAM" id="SSF55681">
    <property type="entry name" value="Class II aaRS and biotin synthetases"/>
    <property type="match status" value="1"/>
</dbReference>
<dbReference type="PANTHER" id="PTHR12835:SF5">
    <property type="entry name" value="BIOTIN--PROTEIN LIGASE"/>
    <property type="match status" value="1"/>
</dbReference>
<dbReference type="GO" id="GO:0006355">
    <property type="term" value="P:regulation of DNA-templated transcription"/>
    <property type="evidence" value="ECO:0007669"/>
    <property type="project" value="UniProtKB-UniRule"/>
</dbReference>
<dbReference type="GO" id="GO:0016746">
    <property type="term" value="F:acyltransferase activity"/>
    <property type="evidence" value="ECO:0007669"/>
    <property type="project" value="UniProtKB-KW"/>
</dbReference>
<dbReference type="GO" id="GO:0009249">
    <property type="term" value="P:protein lipoylation"/>
    <property type="evidence" value="ECO:0007669"/>
    <property type="project" value="UniProtKB-ARBA"/>
</dbReference>
<dbReference type="HAMAP" id="MF_00978">
    <property type="entry name" value="Bifunct_BirA"/>
    <property type="match status" value="1"/>
</dbReference>
<dbReference type="Proteomes" id="UP001071230">
    <property type="component" value="Unassembled WGS sequence"/>
</dbReference>
<gene>
    <name evidence="5" type="primary">birA</name>
    <name evidence="7" type="ORF">DEACI_0557</name>
    <name evidence="8" type="ORF">DEACI_1316</name>
</gene>
<dbReference type="GO" id="GO:0004077">
    <property type="term" value="F:biotin--[biotin carboxyl-carrier protein] ligase activity"/>
    <property type="evidence" value="ECO:0007669"/>
    <property type="project" value="UniProtKB-UniRule"/>
</dbReference>
<feature type="binding site" evidence="5">
    <location>
        <position position="185"/>
    </location>
    <ligand>
        <name>biotin</name>
        <dbReference type="ChEBI" id="CHEBI:57586"/>
    </ligand>
</feature>
<name>A0A8S0VVP7_9FIRM</name>
<reference evidence="8" key="1">
    <citation type="submission" date="2014-11" db="EMBL/GenBank/DDBJ databases">
        <authorList>
            <person name="Hornung B.V."/>
        </authorList>
    </citation>
    <scope>NUCLEOTIDE SEQUENCE</scope>
    <source>
        <strain evidence="8">INE</strain>
    </source>
</reference>
<evidence type="ECO:0000259" key="6">
    <source>
        <dbReference type="PROSITE" id="PS51733"/>
    </source>
</evidence>
<accession>A0A8S0VVP7</accession>
<dbReference type="InterPro" id="IPR045864">
    <property type="entry name" value="aa-tRNA-synth_II/BPL/LPL"/>
</dbReference>
<keyword evidence="8" id="KW-0808">Transferase</keyword>
<dbReference type="AlphaFoldDB" id="A0A8S0VVP7"/>
<keyword evidence="9" id="KW-1185">Reference proteome</keyword>
<proteinExistence type="inferred from homology"/>
<dbReference type="GO" id="GO:0005737">
    <property type="term" value="C:cytoplasm"/>
    <property type="evidence" value="ECO:0007669"/>
    <property type="project" value="TreeGrafter"/>
</dbReference>
<keyword evidence="8" id="KW-0012">Acyltransferase</keyword>
<evidence type="ECO:0000313" key="8">
    <source>
        <dbReference type="EMBL" id="CEJ06863.1"/>
    </source>
</evidence>
<dbReference type="Gene3D" id="3.30.930.10">
    <property type="entry name" value="Bira Bifunctional Protein, Domain 2"/>
    <property type="match status" value="1"/>
</dbReference>
<dbReference type="EMBL" id="LR746496">
    <property type="protein sequence ID" value="CAA7599923.1"/>
    <property type="molecule type" value="Genomic_DNA"/>
</dbReference>
<dbReference type="InterPro" id="IPR036390">
    <property type="entry name" value="WH_DNA-bd_sf"/>
</dbReference>
<dbReference type="InterPro" id="IPR013196">
    <property type="entry name" value="HTH_11"/>
</dbReference>
<dbReference type="EC" id="6.3.4.15" evidence="5"/>
<feature type="binding site" evidence="5">
    <location>
        <position position="115"/>
    </location>
    <ligand>
        <name>biotin</name>
        <dbReference type="ChEBI" id="CHEBI:57586"/>
    </ligand>
</feature>
<dbReference type="InterPro" id="IPR030855">
    <property type="entry name" value="Bifunct_BirA"/>
</dbReference>
<comment type="function">
    <text evidence="5">Acts both as a biotin--[acetyl-CoA-carboxylase] ligase and a repressor.</text>
</comment>
<keyword evidence="5" id="KW-0678">Repressor</keyword>
<evidence type="ECO:0000256" key="2">
    <source>
        <dbReference type="ARBA" id="ARBA00022741"/>
    </source>
</evidence>
<evidence type="ECO:0000256" key="1">
    <source>
        <dbReference type="ARBA" id="ARBA00022598"/>
    </source>
</evidence>
<protein>
    <recommendedName>
        <fullName evidence="5">Bifunctional ligase/repressor BirA</fullName>
    </recommendedName>
    <alternativeName>
        <fullName evidence="5">Biotin--[acetyl-CoA-carboxylase] ligase</fullName>
        <ecNumber evidence="5">6.3.4.15</ecNumber>
    </alternativeName>
    <alternativeName>
        <fullName evidence="5">Biotin--protein ligase</fullName>
    </alternativeName>
    <alternativeName>
        <fullName evidence="5">Biotin-[acetyl-CoA carboxylase] synthetase</fullName>
    </alternativeName>
</protein>
<sequence length="329" mass="35678">MGRKEILDILAESPGEFVSGQRISKSLNTTRAAVWKQIQTLKAAGYEIEGVTKSGYRLLGTPLNLDEWALAHELKSKTVGHPVYLFDELSSTNDWAHEAVKQGAEHGLTVMARRQVKGRGRLGRCFESPAGGLWLSVVLKPKVPLADAAKLTLSASLAVLDGIRAACGVEAGIKWPNDIIYQGRKLAGILGEVAGEWTTLQSIVLGIGINCNLRKDQFPQDIPAETLQDITGTNLNLNILAARVLERLEYEVETLEREGFDSARERWLANAWGLGEDVLVRRGTEVFTGRLAGISAEGALLLESPGGFKSFSAGEVQLRAPSGGYYIPD</sequence>
<keyword evidence="5" id="KW-0238">DNA-binding</keyword>
<dbReference type="SUPFAM" id="SSF46785">
    <property type="entry name" value="Winged helix' DNA-binding domain"/>
    <property type="match status" value="1"/>
</dbReference>
<dbReference type="Gene3D" id="1.10.10.10">
    <property type="entry name" value="Winged helix-like DNA-binding domain superfamily/Winged helix DNA-binding domain"/>
    <property type="match status" value="1"/>
</dbReference>